<dbReference type="Proteomes" id="UP000075883">
    <property type="component" value="Unassembled WGS sequence"/>
</dbReference>
<evidence type="ECO:0000313" key="1">
    <source>
        <dbReference type="EnsemblMetazoa" id="ACUA009235-PA"/>
    </source>
</evidence>
<dbReference type="STRING" id="139723.A0A182M4F7"/>
<dbReference type="VEuPathDB" id="VectorBase:ACUA009235"/>
<name>A0A182M4F7_9DIPT</name>
<accession>A0A182M4F7</accession>
<dbReference type="EnsemblMetazoa" id="ACUA009235-RA">
    <property type="protein sequence ID" value="ACUA009235-PA"/>
    <property type="gene ID" value="ACUA009235"/>
</dbReference>
<dbReference type="AlphaFoldDB" id="A0A182M4F7"/>
<proteinExistence type="predicted"/>
<reference evidence="1" key="2">
    <citation type="submission" date="2020-05" db="UniProtKB">
        <authorList>
            <consortium name="EnsemblMetazoa"/>
        </authorList>
    </citation>
    <scope>IDENTIFICATION</scope>
    <source>
        <strain evidence="1">A-37</strain>
    </source>
</reference>
<reference evidence="2" key="1">
    <citation type="submission" date="2013-09" db="EMBL/GenBank/DDBJ databases">
        <title>The Genome Sequence of Anopheles culicifacies species A.</title>
        <authorList>
            <consortium name="The Broad Institute Genomics Platform"/>
            <person name="Neafsey D.E."/>
            <person name="Besansky N."/>
            <person name="Howell P."/>
            <person name="Walton C."/>
            <person name="Young S.K."/>
            <person name="Zeng Q."/>
            <person name="Gargeya S."/>
            <person name="Fitzgerald M."/>
            <person name="Haas B."/>
            <person name="Abouelleil A."/>
            <person name="Allen A.W."/>
            <person name="Alvarado L."/>
            <person name="Arachchi H.M."/>
            <person name="Berlin A.M."/>
            <person name="Chapman S.B."/>
            <person name="Gainer-Dewar J."/>
            <person name="Goldberg J."/>
            <person name="Griggs A."/>
            <person name="Gujja S."/>
            <person name="Hansen M."/>
            <person name="Howarth C."/>
            <person name="Imamovic A."/>
            <person name="Ireland A."/>
            <person name="Larimer J."/>
            <person name="McCowan C."/>
            <person name="Murphy C."/>
            <person name="Pearson M."/>
            <person name="Poon T.W."/>
            <person name="Priest M."/>
            <person name="Roberts A."/>
            <person name="Saif S."/>
            <person name="Shea T."/>
            <person name="Sisk P."/>
            <person name="Sykes S."/>
            <person name="Wortman J."/>
            <person name="Nusbaum C."/>
            <person name="Birren B."/>
        </authorList>
    </citation>
    <scope>NUCLEOTIDE SEQUENCE [LARGE SCALE GENOMIC DNA]</scope>
    <source>
        <strain evidence="2">A-37</strain>
    </source>
</reference>
<keyword evidence="2" id="KW-1185">Reference proteome</keyword>
<sequence>MAVSVHSLQSSFYVTNRDFIMNSGGNVNDLCFLSLPDGASILLKDGKGAISHAGGKSVRRMILVNDASALPQGTQRIITTGGTATAVATGHTKKHEVISKHFR</sequence>
<evidence type="ECO:0000313" key="2">
    <source>
        <dbReference type="Proteomes" id="UP000075883"/>
    </source>
</evidence>
<protein>
    <submittedName>
        <fullName evidence="1">Uncharacterized protein</fullName>
    </submittedName>
</protein>
<organism evidence="1 2">
    <name type="scientific">Anopheles culicifacies</name>
    <dbReference type="NCBI Taxonomy" id="139723"/>
    <lineage>
        <taxon>Eukaryota</taxon>
        <taxon>Metazoa</taxon>
        <taxon>Ecdysozoa</taxon>
        <taxon>Arthropoda</taxon>
        <taxon>Hexapoda</taxon>
        <taxon>Insecta</taxon>
        <taxon>Pterygota</taxon>
        <taxon>Neoptera</taxon>
        <taxon>Endopterygota</taxon>
        <taxon>Diptera</taxon>
        <taxon>Nematocera</taxon>
        <taxon>Culicoidea</taxon>
        <taxon>Culicidae</taxon>
        <taxon>Anophelinae</taxon>
        <taxon>Anopheles</taxon>
        <taxon>culicifacies species complex</taxon>
    </lineage>
</organism>
<dbReference type="EMBL" id="AXCM01005732">
    <property type="status" value="NOT_ANNOTATED_CDS"/>
    <property type="molecule type" value="Genomic_DNA"/>
</dbReference>